<evidence type="ECO:0000313" key="8">
    <source>
        <dbReference type="Proteomes" id="UP000516028"/>
    </source>
</evidence>
<feature type="signal peptide" evidence="5">
    <location>
        <begin position="1"/>
        <end position="23"/>
    </location>
</feature>
<protein>
    <submittedName>
        <fullName evidence="7">ABC transporter substrate-binding protein</fullName>
    </submittedName>
</protein>
<dbReference type="PANTHER" id="PTHR30085:SF6">
    <property type="entry name" value="ABC TRANSPORTER GLUTAMINE-BINDING PROTEIN GLNH"/>
    <property type="match status" value="1"/>
</dbReference>
<dbReference type="Gene3D" id="3.40.190.10">
    <property type="entry name" value="Periplasmic binding protein-like II"/>
    <property type="match status" value="2"/>
</dbReference>
<evidence type="ECO:0000256" key="4">
    <source>
        <dbReference type="RuleBase" id="RU003744"/>
    </source>
</evidence>
<keyword evidence="2" id="KW-0813">Transport</keyword>
<dbReference type="InterPro" id="IPR018313">
    <property type="entry name" value="SBP_3_CS"/>
</dbReference>
<keyword evidence="3 5" id="KW-0732">Signal</keyword>
<dbReference type="SMART" id="SM00062">
    <property type="entry name" value="PBPb"/>
    <property type="match status" value="1"/>
</dbReference>
<accession>A0A7H0GGJ6</accession>
<proteinExistence type="inferred from homology"/>
<gene>
    <name evidence="7" type="ORF">H9K75_13975</name>
</gene>
<dbReference type="Pfam" id="PF00497">
    <property type="entry name" value="SBP_bac_3"/>
    <property type="match status" value="1"/>
</dbReference>
<evidence type="ECO:0000256" key="1">
    <source>
        <dbReference type="ARBA" id="ARBA00010333"/>
    </source>
</evidence>
<dbReference type="GO" id="GO:0005576">
    <property type="term" value="C:extracellular region"/>
    <property type="evidence" value="ECO:0007669"/>
    <property type="project" value="TreeGrafter"/>
</dbReference>
<evidence type="ECO:0000256" key="5">
    <source>
        <dbReference type="SAM" id="SignalP"/>
    </source>
</evidence>
<dbReference type="SUPFAM" id="SSF53850">
    <property type="entry name" value="Periplasmic binding protein-like II"/>
    <property type="match status" value="1"/>
</dbReference>
<evidence type="ECO:0000256" key="2">
    <source>
        <dbReference type="ARBA" id="ARBA00022448"/>
    </source>
</evidence>
<dbReference type="EMBL" id="CP060783">
    <property type="protein sequence ID" value="QNP47412.1"/>
    <property type="molecule type" value="Genomic_DNA"/>
</dbReference>
<dbReference type="Proteomes" id="UP000516028">
    <property type="component" value="Chromosome"/>
</dbReference>
<keyword evidence="8" id="KW-1185">Reference proteome</keyword>
<dbReference type="GO" id="GO:0030288">
    <property type="term" value="C:outer membrane-bounded periplasmic space"/>
    <property type="evidence" value="ECO:0007669"/>
    <property type="project" value="TreeGrafter"/>
</dbReference>
<dbReference type="KEGG" id="daer:H9K75_13975"/>
<feature type="chain" id="PRO_5028883570" evidence="5">
    <location>
        <begin position="24"/>
        <end position="276"/>
    </location>
</feature>
<dbReference type="PANTHER" id="PTHR30085">
    <property type="entry name" value="AMINO ACID ABC TRANSPORTER PERMEASE"/>
    <property type="match status" value="1"/>
</dbReference>
<dbReference type="InterPro" id="IPR001638">
    <property type="entry name" value="Solute-binding_3/MltF_N"/>
</dbReference>
<evidence type="ECO:0000256" key="3">
    <source>
        <dbReference type="ARBA" id="ARBA00022729"/>
    </source>
</evidence>
<dbReference type="CDD" id="cd13689">
    <property type="entry name" value="PBP2_BsGlnH"/>
    <property type="match status" value="1"/>
</dbReference>
<evidence type="ECO:0000259" key="6">
    <source>
        <dbReference type="SMART" id="SM00062"/>
    </source>
</evidence>
<reference evidence="7 8" key="1">
    <citation type="submission" date="2020-08" db="EMBL/GenBank/DDBJ databases">
        <title>Genome sequence of Diaphorobacter aerolatus KACC 16536T.</title>
        <authorList>
            <person name="Hyun D.-W."/>
            <person name="Bae J.-W."/>
        </authorList>
    </citation>
    <scope>NUCLEOTIDE SEQUENCE [LARGE SCALE GENOMIC DNA]</scope>
    <source>
        <strain evidence="7 8">KACC 16536</strain>
    </source>
</reference>
<dbReference type="AlphaFoldDB" id="A0A7H0GGJ6"/>
<organism evidence="7 8">
    <name type="scientific">Diaphorobacter aerolatus</name>
    <dbReference type="NCBI Taxonomy" id="1288495"/>
    <lineage>
        <taxon>Bacteria</taxon>
        <taxon>Pseudomonadati</taxon>
        <taxon>Pseudomonadota</taxon>
        <taxon>Betaproteobacteria</taxon>
        <taxon>Burkholderiales</taxon>
        <taxon>Comamonadaceae</taxon>
        <taxon>Diaphorobacter</taxon>
    </lineage>
</organism>
<feature type="domain" description="Solute-binding protein family 3/N-terminal" evidence="6">
    <location>
        <begin position="34"/>
        <end position="257"/>
    </location>
</feature>
<sequence>MKIRLLAAAVIAGATLVSGVAHADQLDDIKKKGELVVGVLGTDEPLSFIDPKTREMVGYDVDLGRAVAQKLGVKPVFKQITLAARIPELQQGHVDLLAASLTHNKEREAQIDFSLTTFITGQKVMTKASSPIKDVPELAGKRVATAKGGSMEVNIKKAVPTVTVVSFDTSPQALVAMQQGKAVAFVNDEMSLVRAMVQLGDQRKDYKLLPTIISIEPLALGIKKGEAGFKKVVDDTLREMEASGKADALYEQWFGQKSNLKMEKRTFKFETDKVSE</sequence>
<dbReference type="PROSITE" id="PS01039">
    <property type="entry name" value="SBP_BACTERIAL_3"/>
    <property type="match status" value="1"/>
</dbReference>
<comment type="similarity">
    <text evidence="1 4">Belongs to the bacterial solute-binding protein 3 family.</text>
</comment>
<dbReference type="InterPro" id="IPR051455">
    <property type="entry name" value="Bact_solute-bind_prot3"/>
</dbReference>
<dbReference type="RefSeq" id="WP_187723124.1">
    <property type="nucleotide sequence ID" value="NZ_CP060783.1"/>
</dbReference>
<evidence type="ECO:0000313" key="7">
    <source>
        <dbReference type="EMBL" id="QNP47412.1"/>
    </source>
</evidence>
<name>A0A7H0GGJ6_9BURK</name>
<dbReference type="GO" id="GO:0006865">
    <property type="term" value="P:amino acid transport"/>
    <property type="evidence" value="ECO:0007669"/>
    <property type="project" value="TreeGrafter"/>
</dbReference>